<dbReference type="EMBL" id="JASORJ010000003">
    <property type="protein sequence ID" value="MDK7356653.1"/>
    <property type="molecule type" value="Genomic_DNA"/>
</dbReference>
<dbReference type="PANTHER" id="PTHR33841">
    <property type="entry name" value="DNA METHYLTRANSFERASE YEEA-RELATED"/>
    <property type="match status" value="1"/>
</dbReference>
<feature type="domain" description="MmeI-like target recognition" evidence="6">
    <location>
        <begin position="314"/>
        <end position="519"/>
    </location>
</feature>
<feature type="compositionally biased region" description="Polar residues" evidence="5">
    <location>
        <begin position="1"/>
        <end position="14"/>
    </location>
</feature>
<feature type="region of interest" description="Disordered" evidence="5">
    <location>
        <begin position="1"/>
        <end position="21"/>
    </location>
</feature>
<gene>
    <name evidence="9" type="ORF">QP520_03320</name>
</gene>
<dbReference type="InterPro" id="IPR046816">
    <property type="entry name" value="MmeI_Mtase"/>
</dbReference>
<dbReference type="Proteomes" id="UP001236274">
    <property type="component" value="Unassembled WGS sequence"/>
</dbReference>
<feature type="domain" description="MmeI-like C-terminal" evidence="7">
    <location>
        <begin position="520"/>
        <end position="598"/>
    </location>
</feature>
<dbReference type="SUPFAM" id="SSF53335">
    <property type="entry name" value="S-adenosyl-L-methionine-dependent methyltransferases"/>
    <property type="match status" value="1"/>
</dbReference>
<evidence type="ECO:0000259" key="8">
    <source>
        <dbReference type="Pfam" id="PF20473"/>
    </source>
</evidence>
<dbReference type="InterPro" id="IPR046820">
    <property type="entry name" value="MmeI_TRD"/>
</dbReference>
<dbReference type="PANTHER" id="PTHR33841:SF1">
    <property type="entry name" value="DNA METHYLTRANSFERASE A"/>
    <property type="match status" value="1"/>
</dbReference>
<evidence type="ECO:0000256" key="4">
    <source>
        <dbReference type="ARBA" id="ARBA00047942"/>
    </source>
</evidence>
<dbReference type="InterPro" id="IPR046818">
    <property type="entry name" value="MmeI_C"/>
</dbReference>
<dbReference type="EC" id="2.1.1.72" evidence="1"/>
<dbReference type="Pfam" id="PF20473">
    <property type="entry name" value="MmeI_Mtase"/>
    <property type="match status" value="1"/>
</dbReference>
<evidence type="ECO:0000256" key="1">
    <source>
        <dbReference type="ARBA" id="ARBA00011900"/>
    </source>
</evidence>
<keyword evidence="3" id="KW-0808">Transferase</keyword>
<reference evidence="9" key="1">
    <citation type="submission" date="2023-05" db="EMBL/GenBank/DDBJ databases">
        <title>Cataloging the Phylogenetic Diversity of Human Bladder Bacteria.</title>
        <authorList>
            <person name="Du J."/>
        </authorList>
    </citation>
    <scope>NUCLEOTIDE SEQUENCE</scope>
    <source>
        <strain evidence="9">UMB10101</strain>
    </source>
</reference>
<dbReference type="Pfam" id="PF20467">
    <property type="entry name" value="MmeI_C"/>
    <property type="match status" value="1"/>
</dbReference>
<evidence type="ECO:0000256" key="3">
    <source>
        <dbReference type="ARBA" id="ARBA00022679"/>
    </source>
</evidence>
<comment type="catalytic activity">
    <reaction evidence="4">
        <text>a 2'-deoxyadenosine in DNA + S-adenosyl-L-methionine = an N(6)-methyl-2'-deoxyadenosine in DNA + S-adenosyl-L-homocysteine + H(+)</text>
        <dbReference type="Rhea" id="RHEA:15197"/>
        <dbReference type="Rhea" id="RHEA-COMP:12418"/>
        <dbReference type="Rhea" id="RHEA-COMP:12419"/>
        <dbReference type="ChEBI" id="CHEBI:15378"/>
        <dbReference type="ChEBI" id="CHEBI:57856"/>
        <dbReference type="ChEBI" id="CHEBI:59789"/>
        <dbReference type="ChEBI" id="CHEBI:90615"/>
        <dbReference type="ChEBI" id="CHEBI:90616"/>
        <dbReference type="EC" id="2.1.1.72"/>
    </reaction>
</comment>
<accession>A0AAJ1Q8Y6</accession>
<organism evidence="9 10">
    <name type="scientific">Veillonella atypica</name>
    <dbReference type="NCBI Taxonomy" id="39777"/>
    <lineage>
        <taxon>Bacteria</taxon>
        <taxon>Bacillati</taxon>
        <taxon>Bacillota</taxon>
        <taxon>Negativicutes</taxon>
        <taxon>Veillonellales</taxon>
        <taxon>Veillonellaceae</taxon>
        <taxon>Veillonella</taxon>
    </lineage>
</organism>
<dbReference type="GO" id="GO:0032259">
    <property type="term" value="P:methylation"/>
    <property type="evidence" value="ECO:0007669"/>
    <property type="project" value="UniProtKB-KW"/>
</dbReference>
<dbReference type="InterPro" id="IPR029063">
    <property type="entry name" value="SAM-dependent_MTases_sf"/>
</dbReference>
<sequence length="600" mass="68596">MSTATARSYRSNSAGRFMPSGSRKNLEIKPFYGRRSTSFAQAHCIKDSVLLDPAAGFGNFLTETYLSLRRLENDILRETITDSSGTGILGFDGDEFNPIKVSIQQFYGIEINDFAVAVAKTAIWIAEAQMFKETEAIIHKEMDFLPLHNNANIHEGNSLNMDWAEIINSNVLSYIMGNPPFVGAKKKMNKQQKFEMVALFNKNSSAKSLDYVAAWYKKAAEYMKGTKIHAAFVSTNSITQGEQVPILWEGLIKEGIVINFAYKSFIWNSEANLKAHVHCVIVGFSYEELKNKLLYSDQSCKPCAHINAYLAELPDIFVKRRTKPLCNVPELILGNKTYDDGNLILSEEEKDEIIAKEPITKSWIRPFLGAYEFINRKSRYVIWLKDVSPAEINQSKIVKERISNVYNFRRKSTDAGTRKGAEYPSLLLNITQKDIDYNNFIFVPRVSSERRRYVPMGFLPSTVMISDAGYFMPYADLCTFGVLNSNVHMAWMRTVAGRLEMRYRYSNFIVYNNFPWPQLNENQKKKIEQTAQMILDARELYPDCSLADLYDAVLMPKELREAHRANDRAVMKAYGFDISMTEEDCVTELLKLYSDFSKNN</sequence>
<evidence type="ECO:0000313" key="9">
    <source>
        <dbReference type="EMBL" id="MDK7356653.1"/>
    </source>
</evidence>
<dbReference type="Pfam" id="PF20466">
    <property type="entry name" value="MmeI_TRD"/>
    <property type="match status" value="1"/>
</dbReference>
<feature type="domain" description="MmeI-like DNA-methyltransferase" evidence="8">
    <location>
        <begin position="45"/>
        <end position="295"/>
    </location>
</feature>
<evidence type="ECO:0000313" key="10">
    <source>
        <dbReference type="Proteomes" id="UP001236274"/>
    </source>
</evidence>
<proteinExistence type="predicted"/>
<name>A0AAJ1Q8Y6_9FIRM</name>
<evidence type="ECO:0000256" key="2">
    <source>
        <dbReference type="ARBA" id="ARBA00022603"/>
    </source>
</evidence>
<dbReference type="Gene3D" id="3.40.50.150">
    <property type="entry name" value="Vaccinia Virus protein VP39"/>
    <property type="match status" value="1"/>
</dbReference>
<evidence type="ECO:0000259" key="6">
    <source>
        <dbReference type="Pfam" id="PF20466"/>
    </source>
</evidence>
<protein>
    <recommendedName>
        <fullName evidence="1">site-specific DNA-methyltransferase (adenine-specific)</fullName>
        <ecNumber evidence="1">2.1.1.72</ecNumber>
    </recommendedName>
</protein>
<dbReference type="GO" id="GO:0009007">
    <property type="term" value="F:site-specific DNA-methyltransferase (adenine-specific) activity"/>
    <property type="evidence" value="ECO:0007669"/>
    <property type="project" value="UniProtKB-EC"/>
</dbReference>
<evidence type="ECO:0000256" key="5">
    <source>
        <dbReference type="SAM" id="MobiDB-lite"/>
    </source>
</evidence>
<dbReference type="InterPro" id="IPR050953">
    <property type="entry name" value="N4_N6_ade-DNA_methylase"/>
</dbReference>
<dbReference type="RefSeq" id="WP_285416913.1">
    <property type="nucleotide sequence ID" value="NZ_JASORJ010000003.1"/>
</dbReference>
<evidence type="ECO:0000259" key="7">
    <source>
        <dbReference type="Pfam" id="PF20467"/>
    </source>
</evidence>
<keyword evidence="2 9" id="KW-0489">Methyltransferase</keyword>
<comment type="caution">
    <text evidence="9">The sequence shown here is derived from an EMBL/GenBank/DDBJ whole genome shotgun (WGS) entry which is preliminary data.</text>
</comment>
<dbReference type="AlphaFoldDB" id="A0AAJ1Q8Y6"/>